<dbReference type="GO" id="GO:0005524">
    <property type="term" value="F:ATP binding"/>
    <property type="evidence" value="ECO:0007669"/>
    <property type="project" value="UniProtKB-UniRule"/>
</dbReference>
<dbReference type="AlphaFoldDB" id="A0A916UEK3"/>
<dbReference type="Gene3D" id="3.40.50.300">
    <property type="entry name" value="P-loop containing nucleotide triphosphate hydrolases"/>
    <property type="match status" value="1"/>
</dbReference>
<dbReference type="GO" id="GO:0009102">
    <property type="term" value="P:biotin biosynthetic process"/>
    <property type="evidence" value="ECO:0007669"/>
    <property type="project" value="UniProtKB-UniRule"/>
</dbReference>
<dbReference type="EC" id="6.3.3.3" evidence="1"/>
<dbReference type="InterPro" id="IPR027417">
    <property type="entry name" value="P-loop_NTPase"/>
</dbReference>
<feature type="binding site" evidence="1">
    <location>
        <position position="16"/>
    </location>
    <ligand>
        <name>Mg(2+)</name>
        <dbReference type="ChEBI" id="CHEBI:18420"/>
    </ligand>
</feature>
<dbReference type="GO" id="GO:0004141">
    <property type="term" value="F:dethiobiotin synthase activity"/>
    <property type="evidence" value="ECO:0007669"/>
    <property type="project" value="UniProtKB-UniRule"/>
</dbReference>
<dbReference type="InterPro" id="IPR004472">
    <property type="entry name" value="DTB_synth_BioD"/>
</dbReference>
<comment type="cofactor">
    <cofactor evidence="1">
        <name>Mg(2+)</name>
        <dbReference type="ChEBI" id="CHEBI:18420"/>
    </cofactor>
</comment>
<comment type="catalytic activity">
    <reaction evidence="1">
        <text>(7R,8S)-7,8-diammoniononanoate + CO2 + ATP = (4R,5S)-dethiobiotin + ADP + phosphate + 3 H(+)</text>
        <dbReference type="Rhea" id="RHEA:15805"/>
        <dbReference type="ChEBI" id="CHEBI:15378"/>
        <dbReference type="ChEBI" id="CHEBI:16526"/>
        <dbReference type="ChEBI" id="CHEBI:30616"/>
        <dbReference type="ChEBI" id="CHEBI:43474"/>
        <dbReference type="ChEBI" id="CHEBI:149469"/>
        <dbReference type="ChEBI" id="CHEBI:149473"/>
        <dbReference type="ChEBI" id="CHEBI:456216"/>
        <dbReference type="EC" id="6.3.3.3"/>
    </reaction>
</comment>
<feature type="active site" evidence="1">
    <location>
        <position position="37"/>
    </location>
</feature>
<dbReference type="NCBIfam" id="TIGR00347">
    <property type="entry name" value="bioD"/>
    <property type="match status" value="1"/>
</dbReference>
<keyword evidence="1" id="KW-0093">Biotin biosynthesis</keyword>
<feature type="binding site" evidence="1">
    <location>
        <begin position="12"/>
        <end position="17"/>
    </location>
    <ligand>
        <name>ATP</name>
        <dbReference type="ChEBI" id="CHEBI:30616"/>
    </ligand>
</feature>
<dbReference type="PIRSF" id="PIRSF006755">
    <property type="entry name" value="DTB_synth"/>
    <property type="match status" value="1"/>
</dbReference>
<reference evidence="2" key="1">
    <citation type="journal article" date="2014" name="Int. J. Syst. Evol. Microbiol.">
        <title>Complete genome sequence of Corynebacterium casei LMG S-19264T (=DSM 44701T), isolated from a smear-ripened cheese.</title>
        <authorList>
            <consortium name="US DOE Joint Genome Institute (JGI-PGF)"/>
            <person name="Walter F."/>
            <person name="Albersmeier A."/>
            <person name="Kalinowski J."/>
            <person name="Ruckert C."/>
        </authorList>
    </citation>
    <scope>NUCLEOTIDE SEQUENCE</scope>
    <source>
        <strain evidence="2">CGMCC 1.15478</strain>
    </source>
</reference>
<dbReference type="PANTHER" id="PTHR43210">
    <property type="entry name" value="DETHIOBIOTIN SYNTHETASE"/>
    <property type="match status" value="1"/>
</dbReference>
<dbReference type="RefSeq" id="WP_188675351.1">
    <property type="nucleotide sequence ID" value="NZ_BMJH01000003.1"/>
</dbReference>
<dbReference type="HAMAP" id="MF_00336">
    <property type="entry name" value="BioD"/>
    <property type="match status" value="1"/>
</dbReference>
<keyword evidence="1" id="KW-0436">Ligase</keyword>
<feature type="binding site" evidence="1">
    <location>
        <position position="41"/>
    </location>
    <ligand>
        <name>substrate</name>
    </ligand>
</feature>
<protein>
    <recommendedName>
        <fullName evidence="1">ATP-dependent dethiobiotin synthetase BioD</fullName>
        <ecNumber evidence="1">6.3.3.3</ecNumber>
    </recommendedName>
    <alternativeName>
        <fullName evidence="1">DTB synthetase</fullName>
        <shortName evidence="1">DTBS</shortName>
    </alternativeName>
    <alternativeName>
        <fullName evidence="1">Dethiobiotin synthase</fullName>
    </alternativeName>
</protein>
<sequence>MTNLIVTGTSTEVGKTIATACLAALASAAGMKVAVCKPAQTGITDGESGDLDVISRLVPGVTTVEFARYPEPLAPLTAARRSGRPTLTLEGVVEKIRELNAVHDLVLVEGAGGVLVQLGDGGFTVRDIAAELSAPCVIVAAPGLGTLNHTALTVEALHARNIVIAGIILGAWPRNPDLAMQCNRHDLPAVTGENVVGEIPAGVGESEWDNFAQSVTAWFDTQFRRTYLAQRDT</sequence>
<keyword evidence="3" id="KW-1185">Reference proteome</keyword>
<accession>A0A916UEK3</accession>
<feature type="binding site" evidence="1">
    <location>
        <begin position="109"/>
        <end position="112"/>
    </location>
    <ligand>
        <name>ATP</name>
        <dbReference type="ChEBI" id="CHEBI:30616"/>
    </ligand>
</feature>
<evidence type="ECO:0000256" key="1">
    <source>
        <dbReference type="HAMAP-Rule" id="MF_00336"/>
    </source>
</evidence>
<dbReference type="Proteomes" id="UP000641514">
    <property type="component" value="Unassembled WGS sequence"/>
</dbReference>
<dbReference type="GO" id="GO:0005829">
    <property type="term" value="C:cytosol"/>
    <property type="evidence" value="ECO:0007669"/>
    <property type="project" value="TreeGrafter"/>
</dbReference>
<comment type="subcellular location">
    <subcellularLocation>
        <location evidence="1">Cytoplasm</location>
    </subcellularLocation>
</comment>
<dbReference type="Pfam" id="PF13500">
    <property type="entry name" value="AAA_26"/>
    <property type="match status" value="1"/>
</dbReference>
<comment type="pathway">
    <text evidence="1">Cofactor biosynthesis; biotin biosynthesis; biotin from 7,8-diaminononanoate: step 1/2.</text>
</comment>
<proteinExistence type="inferred from homology"/>
<organism evidence="2 3">
    <name type="scientific">Hoyosella rhizosphaerae</name>
    <dbReference type="NCBI Taxonomy" id="1755582"/>
    <lineage>
        <taxon>Bacteria</taxon>
        <taxon>Bacillati</taxon>
        <taxon>Actinomycetota</taxon>
        <taxon>Actinomycetes</taxon>
        <taxon>Mycobacteriales</taxon>
        <taxon>Hoyosellaceae</taxon>
        <taxon>Hoyosella</taxon>
    </lineage>
</organism>
<feature type="binding site" evidence="1">
    <location>
        <position position="109"/>
    </location>
    <ligand>
        <name>Mg(2+)</name>
        <dbReference type="ChEBI" id="CHEBI:18420"/>
    </ligand>
</feature>
<dbReference type="SUPFAM" id="SSF52540">
    <property type="entry name" value="P-loop containing nucleoside triphosphate hydrolases"/>
    <property type="match status" value="1"/>
</dbReference>
<keyword evidence="1" id="KW-0963">Cytoplasm</keyword>
<comment type="similarity">
    <text evidence="1">Belongs to the dethiobiotin synthetase family.</text>
</comment>
<reference evidence="2" key="2">
    <citation type="submission" date="2020-09" db="EMBL/GenBank/DDBJ databases">
        <authorList>
            <person name="Sun Q."/>
            <person name="Zhou Y."/>
        </authorList>
    </citation>
    <scope>NUCLEOTIDE SEQUENCE</scope>
    <source>
        <strain evidence="2">CGMCC 1.15478</strain>
    </source>
</reference>
<evidence type="ECO:0000313" key="2">
    <source>
        <dbReference type="EMBL" id="GGC70726.1"/>
    </source>
</evidence>
<evidence type="ECO:0000313" key="3">
    <source>
        <dbReference type="Proteomes" id="UP000641514"/>
    </source>
</evidence>
<keyword evidence="1" id="KW-0547">Nucleotide-binding</keyword>
<comment type="caution">
    <text evidence="1">Lacks conserved residue(s) required for the propagation of feature annotation.</text>
</comment>
<keyword evidence="1" id="KW-0479">Metal-binding</keyword>
<dbReference type="EMBL" id="BMJH01000003">
    <property type="protein sequence ID" value="GGC70726.1"/>
    <property type="molecule type" value="Genomic_DNA"/>
</dbReference>
<keyword evidence="1" id="KW-0460">Magnesium</keyword>
<feature type="binding site" evidence="1">
    <location>
        <position position="50"/>
    </location>
    <ligand>
        <name>ATP</name>
        <dbReference type="ChEBI" id="CHEBI:30616"/>
    </ligand>
</feature>
<comment type="subunit">
    <text evidence="1">Homodimer.</text>
</comment>
<dbReference type="GO" id="GO:0000287">
    <property type="term" value="F:magnesium ion binding"/>
    <property type="evidence" value="ECO:0007669"/>
    <property type="project" value="UniProtKB-UniRule"/>
</dbReference>
<name>A0A916UEK3_9ACTN</name>
<gene>
    <name evidence="1 2" type="primary">bioD</name>
    <name evidence="2" type="ORF">GCM10011410_24520</name>
</gene>
<comment type="caution">
    <text evidence="2">The sequence shown here is derived from an EMBL/GenBank/DDBJ whole genome shotgun (WGS) entry which is preliminary data.</text>
</comment>
<dbReference type="PANTHER" id="PTHR43210:SF5">
    <property type="entry name" value="DETHIOBIOTIN SYNTHETASE"/>
    <property type="match status" value="1"/>
</dbReference>
<feature type="binding site" evidence="1">
    <location>
        <position position="50"/>
    </location>
    <ligand>
        <name>Mg(2+)</name>
        <dbReference type="ChEBI" id="CHEBI:18420"/>
    </ligand>
</feature>
<dbReference type="CDD" id="cd03109">
    <property type="entry name" value="DTBS"/>
    <property type="match status" value="1"/>
</dbReference>
<keyword evidence="1" id="KW-0067">ATP-binding</keyword>
<comment type="function">
    <text evidence="1">Catalyzes a mechanistically unusual reaction, the ATP-dependent insertion of CO2 between the N7 and N8 nitrogen atoms of 7,8-diaminopelargonic acid (DAPA, also called 7,8-diammoniononanoate) to form a ureido ring.</text>
</comment>